<dbReference type="AlphaFoldDB" id="A0A151Z6M5"/>
<evidence type="ECO:0000256" key="1">
    <source>
        <dbReference type="SAM" id="MobiDB-lite"/>
    </source>
</evidence>
<dbReference type="Proteomes" id="UP000076078">
    <property type="component" value="Unassembled WGS sequence"/>
</dbReference>
<dbReference type="EMBL" id="LODT01000039">
    <property type="protein sequence ID" value="KYQ89587.1"/>
    <property type="molecule type" value="Genomic_DNA"/>
</dbReference>
<proteinExistence type="predicted"/>
<dbReference type="FunCoup" id="A0A151Z6M5">
    <property type="interactions" value="74"/>
</dbReference>
<comment type="caution">
    <text evidence="2">The sequence shown here is derived from an EMBL/GenBank/DDBJ whole genome shotgun (WGS) entry which is preliminary data.</text>
</comment>
<sequence>MWQCNYQNQSVEVQMFLDEDCNDYDYSYYTVFNECVDSAQVNCTVDLLVPESSYTSLTYSNDCQSQKLPIIANSYPLGICYEGLSKLTWYINTCNSSYVTSQFYGIPNEQTGSISGDGTSASSSYIPSSSGGSNSEQTGSSWSGSSYSGTTSQSSLLLSSSLSSSGSEGLQCYESNLLFSNYYEIATDSLQCQDSQTIVFCSE</sequence>
<protein>
    <submittedName>
        <fullName evidence="2">Uncharacterized protein</fullName>
    </submittedName>
</protein>
<evidence type="ECO:0000313" key="3">
    <source>
        <dbReference type="Proteomes" id="UP000076078"/>
    </source>
</evidence>
<organism evidence="2 3">
    <name type="scientific">Tieghemostelium lacteum</name>
    <name type="common">Slime mold</name>
    <name type="synonym">Dictyostelium lacteum</name>
    <dbReference type="NCBI Taxonomy" id="361077"/>
    <lineage>
        <taxon>Eukaryota</taxon>
        <taxon>Amoebozoa</taxon>
        <taxon>Evosea</taxon>
        <taxon>Eumycetozoa</taxon>
        <taxon>Dictyostelia</taxon>
        <taxon>Dictyosteliales</taxon>
        <taxon>Raperosteliaceae</taxon>
        <taxon>Tieghemostelium</taxon>
    </lineage>
</organism>
<feature type="region of interest" description="Disordered" evidence="1">
    <location>
        <begin position="114"/>
        <end position="146"/>
    </location>
</feature>
<name>A0A151Z6M5_TIELA</name>
<evidence type="ECO:0000313" key="2">
    <source>
        <dbReference type="EMBL" id="KYQ89587.1"/>
    </source>
</evidence>
<reference evidence="2 3" key="1">
    <citation type="submission" date="2015-12" db="EMBL/GenBank/DDBJ databases">
        <title>Dictyostelia acquired genes for synthesis and detection of signals that induce cell-type specialization by lateral gene transfer from prokaryotes.</title>
        <authorList>
            <person name="Gloeckner G."/>
            <person name="Schaap P."/>
        </authorList>
    </citation>
    <scope>NUCLEOTIDE SEQUENCE [LARGE SCALE GENOMIC DNA]</scope>
    <source>
        <strain evidence="2 3">TK</strain>
    </source>
</reference>
<keyword evidence="3" id="KW-1185">Reference proteome</keyword>
<accession>A0A151Z6M5</accession>
<gene>
    <name evidence="2" type="ORF">DLAC_09542</name>
</gene>
<dbReference type="InParanoid" id="A0A151Z6M5"/>